<dbReference type="SUPFAM" id="SSF54060">
    <property type="entry name" value="His-Me finger endonucleases"/>
    <property type="match status" value="1"/>
</dbReference>
<organism evidence="2 3">
    <name type="scientific">Prevotella pectinovora</name>
    <dbReference type="NCBI Taxonomy" id="1602169"/>
    <lineage>
        <taxon>Bacteria</taxon>
        <taxon>Pseudomonadati</taxon>
        <taxon>Bacteroidota</taxon>
        <taxon>Bacteroidia</taxon>
        <taxon>Bacteroidales</taxon>
        <taxon>Prevotellaceae</taxon>
        <taxon>Prevotella</taxon>
    </lineage>
</organism>
<gene>
    <name evidence="2" type="ORF">ST44_10475</name>
</gene>
<evidence type="ECO:0000313" key="3">
    <source>
        <dbReference type="Proteomes" id="UP000032046"/>
    </source>
</evidence>
<evidence type="ECO:0000259" key="1">
    <source>
        <dbReference type="Pfam" id="PF13392"/>
    </source>
</evidence>
<accession>A0A0D0IY10</accession>
<proteinExistence type="predicted"/>
<evidence type="ECO:0000313" key="2">
    <source>
        <dbReference type="EMBL" id="KIP60860.1"/>
    </source>
</evidence>
<protein>
    <recommendedName>
        <fullName evidence="1">HNH nuclease domain-containing protein</fullName>
    </recommendedName>
</protein>
<dbReference type="Gene3D" id="3.90.75.20">
    <property type="match status" value="1"/>
</dbReference>
<sequence length="195" mass="23400">MTNDYWIFYKRKNCYDLVIDIYDCDYMERPREERFSELKNLLKNDIMDIRRVHIQGEDNGDYLEIKKSLCGIERIVQIHHLIEKTYAWLTPWLDKNPVFDNGILALDETLDNSHIPHYKVMSPKKRNKQQNRHEEGELYVKADGEVYTIVYNTERRVCELVWEAFQGEIPQGHRVCHIDGDKQNNRLDNLKLVEE</sequence>
<name>A0A0D0IY10_9BACT</name>
<reference evidence="2 3" key="1">
    <citation type="submission" date="2015-01" db="EMBL/GenBank/DDBJ databases">
        <title>Comparative genomics of non-oral Prevotella species.</title>
        <authorList>
            <person name="Accetto T."/>
            <person name="Nograsek B."/>
            <person name="Avgustin G."/>
        </authorList>
    </citation>
    <scope>NUCLEOTIDE SEQUENCE [LARGE SCALE GENOMIC DNA]</scope>
    <source>
        <strain evidence="2 3">P5-119</strain>
    </source>
</reference>
<feature type="domain" description="HNH nuclease" evidence="1">
    <location>
        <begin position="160"/>
        <end position="193"/>
    </location>
</feature>
<keyword evidence="3" id="KW-1185">Reference proteome</keyword>
<dbReference type="InterPro" id="IPR044925">
    <property type="entry name" value="His-Me_finger_sf"/>
</dbReference>
<dbReference type="InterPro" id="IPR003615">
    <property type="entry name" value="HNH_nuc"/>
</dbReference>
<dbReference type="AlphaFoldDB" id="A0A0D0IY10"/>
<dbReference type="EMBL" id="JXQK01000075">
    <property type="protein sequence ID" value="KIP60860.1"/>
    <property type="molecule type" value="Genomic_DNA"/>
</dbReference>
<dbReference type="OrthoDB" id="289646at2"/>
<dbReference type="Pfam" id="PF13392">
    <property type="entry name" value="HNH_3"/>
    <property type="match status" value="1"/>
</dbReference>
<dbReference type="RefSeq" id="WP_042519856.1">
    <property type="nucleotide sequence ID" value="NZ_JXQI01000018.1"/>
</dbReference>
<comment type="caution">
    <text evidence="2">The sequence shown here is derived from an EMBL/GenBank/DDBJ whole genome shotgun (WGS) entry which is preliminary data.</text>
</comment>
<dbReference type="STRING" id="1602171.ST44_10475"/>
<dbReference type="Proteomes" id="UP000032046">
    <property type="component" value="Unassembled WGS sequence"/>
</dbReference>